<protein>
    <recommendedName>
        <fullName evidence="3">Alpha/beta hydrolase family protein</fullName>
    </recommendedName>
</protein>
<proteinExistence type="predicted"/>
<name>A0A561U4U0_9PSEU</name>
<evidence type="ECO:0000313" key="1">
    <source>
        <dbReference type="EMBL" id="TWF94375.1"/>
    </source>
</evidence>
<dbReference type="SUPFAM" id="SSF53474">
    <property type="entry name" value="alpha/beta-Hydrolases"/>
    <property type="match status" value="1"/>
</dbReference>
<dbReference type="AlphaFoldDB" id="A0A561U4U0"/>
<dbReference type="EMBL" id="VIWX01000003">
    <property type="protein sequence ID" value="TWF94375.1"/>
    <property type="molecule type" value="Genomic_DNA"/>
</dbReference>
<gene>
    <name evidence="1" type="ORF">FHU35_1378</name>
</gene>
<organism evidence="1 2">
    <name type="scientific">Saccharopolyspora dendranthemae</name>
    <dbReference type="NCBI Taxonomy" id="1181886"/>
    <lineage>
        <taxon>Bacteria</taxon>
        <taxon>Bacillati</taxon>
        <taxon>Actinomycetota</taxon>
        <taxon>Actinomycetes</taxon>
        <taxon>Pseudonocardiales</taxon>
        <taxon>Pseudonocardiaceae</taxon>
        <taxon>Saccharopolyspora</taxon>
    </lineage>
</organism>
<dbReference type="Gene3D" id="3.40.50.1820">
    <property type="entry name" value="alpha/beta hydrolase"/>
    <property type="match status" value="1"/>
</dbReference>
<evidence type="ECO:0008006" key="3">
    <source>
        <dbReference type="Google" id="ProtNLM"/>
    </source>
</evidence>
<dbReference type="Proteomes" id="UP000316184">
    <property type="component" value="Unassembled WGS sequence"/>
</dbReference>
<sequence>MGRSGEAGIRRKLVRTPGLRWLRRPVVSGEQQHFDLAYVRAGPRNDRPLLVLPGGPGLASVMPYRPLRAAAAARGLDTIMVEHRGVGLSRTDGEGADLPQDALTMAQVADDLAVPSTPSLSCPGSTGRAR</sequence>
<evidence type="ECO:0000313" key="2">
    <source>
        <dbReference type="Proteomes" id="UP000316184"/>
    </source>
</evidence>
<accession>A0A561U4U0</accession>
<reference evidence="1 2" key="1">
    <citation type="submission" date="2019-06" db="EMBL/GenBank/DDBJ databases">
        <title>Sequencing the genomes of 1000 actinobacteria strains.</title>
        <authorList>
            <person name="Klenk H.-P."/>
        </authorList>
    </citation>
    <scope>NUCLEOTIDE SEQUENCE [LARGE SCALE GENOMIC DNA]</scope>
    <source>
        <strain evidence="1 2">DSM 46699</strain>
    </source>
</reference>
<comment type="caution">
    <text evidence="1">The sequence shown here is derived from an EMBL/GenBank/DDBJ whole genome shotgun (WGS) entry which is preliminary data.</text>
</comment>
<dbReference type="InterPro" id="IPR029058">
    <property type="entry name" value="AB_hydrolase_fold"/>
</dbReference>
<keyword evidence="2" id="KW-1185">Reference proteome</keyword>